<proteinExistence type="predicted"/>
<evidence type="ECO:0000313" key="1">
    <source>
        <dbReference type="EMBL" id="EYC02318.1"/>
    </source>
</evidence>
<organism evidence="1 2">
    <name type="scientific">Ancylostoma ceylanicum</name>
    <dbReference type="NCBI Taxonomy" id="53326"/>
    <lineage>
        <taxon>Eukaryota</taxon>
        <taxon>Metazoa</taxon>
        <taxon>Ecdysozoa</taxon>
        <taxon>Nematoda</taxon>
        <taxon>Chromadorea</taxon>
        <taxon>Rhabditida</taxon>
        <taxon>Rhabditina</taxon>
        <taxon>Rhabditomorpha</taxon>
        <taxon>Strongyloidea</taxon>
        <taxon>Ancylostomatidae</taxon>
        <taxon>Ancylostomatinae</taxon>
        <taxon>Ancylostoma</taxon>
    </lineage>
</organism>
<reference evidence="2" key="1">
    <citation type="journal article" date="2015" name="Nat. Genet.">
        <title>The genome and transcriptome of the zoonotic hookworm Ancylostoma ceylanicum identify infection-specific gene families.</title>
        <authorList>
            <person name="Schwarz E.M."/>
            <person name="Hu Y."/>
            <person name="Antoshechkin I."/>
            <person name="Miller M.M."/>
            <person name="Sternberg P.W."/>
            <person name="Aroian R.V."/>
        </authorList>
    </citation>
    <scope>NUCLEOTIDE SEQUENCE</scope>
    <source>
        <strain evidence="2">HY135</strain>
    </source>
</reference>
<protein>
    <submittedName>
        <fullName evidence="1">Uncharacterized protein</fullName>
    </submittedName>
</protein>
<name>A0A016TI95_9BILA</name>
<gene>
    <name evidence="1" type="primary">Acey_s0100.g3229</name>
    <name evidence="1" type="ORF">Y032_0100g3229</name>
</gene>
<evidence type="ECO:0000313" key="2">
    <source>
        <dbReference type="Proteomes" id="UP000024635"/>
    </source>
</evidence>
<sequence>MVLIFVLSALEKSSRTVLASPRAKVEKVDEISRSTFSYKTAVMFMFSVSENPTLKFAPTVEPRYEADLDSRLREINPHGGKPRMTSLPRYAHTCSRCIRTCPWCIHDNTVFHGGCTLAPRWLHACSRWIRDSALSLSSFIQCLRVVQLGYALRPCTCLHAPLYPPSFLAQQNNEQSRSLVEFVQAFILDDSELWSPTHTRLAQADLNEVKSLHENASTANQKRVIEALIGAELLNRHRDEIITELQSTLTNLHGLLRARPMPHSPFGIADPISVFRYDASGRFSKLAVVKENVDSVSLKPLCKTLQTASILKAEGHLVSHLDDISIFLTSSRR</sequence>
<dbReference type="AlphaFoldDB" id="A0A016TI95"/>
<accession>A0A016TI95</accession>
<dbReference type="Proteomes" id="UP000024635">
    <property type="component" value="Unassembled WGS sequence"/>
</dbReference>
<keyword evidence="2" id="KW-1185">Reference proteome</keyword>
<dbReference type="EMBL" id="JARK01001436">
    <property type="protein sequence ID" value="EYC02318.1"/>
    <property type="molecule type" value="Genomic_DNA"/>
</dbReference>
<comment type="caution">
    <text evidence="1">The sequence shown here is derived from an EMBL/GenBank/DDBJ whole genome shotgun (WGS) entry which is preliminary data.</text>
</comment>